<keyword evidence="2" id="KW-1185">Reference proteome</keyword>
<dbReference type="PaxDb" id="4113-PGSC0003DMT400017273"/>
<organism evidence="1 2">
    <name type="scientific">Solanum tuberosum</name>
    <name type="common">Potato</name>
    <dbReference type="NCBI Taxonomy" id="4113"/>
    <lineage>
        <taxon>Eukaryota</taxon>
        <taxon>Viridiplantae</taxon>
        <taxon>Streptophyta</taxon>
        <taxon>Embryophyta</taxon>
        <taxon>Tracheophyta</taxon>
        <taxon>Spermatophyta</taxon>
        <taxon>Magnoliopsida</taxon>
        <taxon>eudicotyledons</taxon>
        <taxon>Gunneridae</taxon>
        <taxon>Pentapetalae</taxon>
        <taxon>asterids</taxon>
        <taxon>lamiids</taxon>
        <taxon>Solanales</taxon>
        <taxon>Solanaceae</taxon>
        <taxon>Solanoideae</taxon>
        <taxon>Solaneae</taxon>
        <taxon>Solanum</taxon>
    </lineage>
</organism>
<accession>M1A8R7</accession>
<dbReference type="ExpressionAtlas" id="M1A8R7">
    <property type="expression patterns" value="baseline"/>
</dbReference>
<evidence type="ECO:0000313" key="2">
    <source>
        <dbReference type="Proteomes" id="UP000011115"/>
    </source>
</evidence>
<reference evidence="2" key="1">
    <citation type="journal article" date="2011" name="Nature">
        <title>Genome sequence and analysis of the tuber crop potato.</title>
        <authorList>
            <consortium name="The Potato Genome Sequencing Consortium"/>
        </authorList>
    </citation>
    <scope>NUCLEOTIDE SEQUENCE [LARGE SCALE GENOMIC DNA]</scope>
    <source>
        <strain evidence="2">cv. DM1-3 516 R44</strain>
    </source>
</reference>
<protein>
    <submittedName>
        <fullName evidence="1">Uncharacterized protein</fullName>
    </submittedName>
</protein>
<dbReference type="Gramene" id="PGSC0003DMT400017273">
    <property type="protein sequence ID" value="PGSC0003DMT400017273"/>
    <property type="gene ID" value="PGSC0003DMG400006732"/>
</dbReference>
<dbReference type="PANTHER" id="PTHR33063">
    <property type="entry name" value="OS02G0583500 PROTEIN"/>
    <property type="match status" value="1"/>
</dbReference>
<name>M1A8R7_SOLTU</name>
<reference evidence="1" key="2">
    <citation type="submission" date="2015-06" db="UniProtKB">
        <authorList>
            <consortium name="EnsemblPlants"/>
        </authorList>
    </citation>
    <scope>IDENTIFICATION</scope>
    <source>
        <strain evidence="1">DM1-3 516 R44</strain>
    </source>
</reference>
<dbReference type="PANTHER" id="PTHR33063:SF13">
    <property type="entry name" value="OS02G0583500 PROTEIN"/>
    <property type="match status" value="1"/>
</dbReference>
<dbReference type="HOGENOM" id="CLU_1520426_0_0_1"/>
<dbReference type="EnsemblPlants" id="PGSC0003DMT400017273">
    <property type="protein sequence ID" value="PGSC0003DMT400017273"/>
    <property type="gene ID" value="PGSC0003DMG400006732"/>
</dbReference>
<dbReference type="eggNOG" id="ENOG502S9RT">
    <property type="taxonomic scope" value="Eukaryota"/>
</dbReference>
<dbReference type="AlphaFoldDB" id="M1A8R7"/>
<sequence length="177" mass="21157">MCLTVIRERFEINLDEHYVKDSCEDILKNRSRQWRYKLKQLFENARSEEEARKIEVPELTRENWNRLCDMWINPEHKGKTNPEGVEPDKIEFYKHTHYTSEKGWSSLEAETHYDLVMVQNLILQDLHKGEQLEDSLKKARRTTELEDSLKKVKHEVVSAQLELQNRLNAVEIVVDNH</sequence>
<dbReference type="Proteomes" id="UP000011115">
    <property type="component" value="Unassembled WGS sequence"/>
</dbReference>
<proteinExistence type="predicted"/>
<dbReference type="InParanoid" id="M1A8R7"/>
<evidence type="ECO:0000313" key="1">
    <source>
        <dbReference type="EnsemblPlants" id="PGSC0003DMT400017273"/>
    </source>
</evidence>